<name>A0A8M1KSD2_CLUHA</name>
<keyword evidence="3" id="KW-0597">Phosphoprotein</keyword>
<dbReference type="GO" id="GO:0009986">
    <property type="term" value="C:cell surface"/>
    <property type="evidence" value="ECO:0007669"/>
    <property type="project" value="TreeGrafter"/>
</dbReference>
<keyword evidence="4 13" id="KW-0812">Transmembrane</keyword>
<dbReference type="SMART" id="SM00327">
    <property type="entry name" value="VWA"/>
    <property type="match status" value="1"/>
</dbReference>
<evidence type="ECO:0000256" key="11">
    <source>
        <dbReference type="ARBA" id="ARBA00023180"/>
    </source>
</evidence>
<dbReference type="CTD" id="560841"/>
<dbReference type="GO" id="GO:0005886">
    <property type="term" value="C:plasma membrane"/>
    <property type="evidence" value="ECO:0007669"/>
    <property type="project" value="TreeGrafter"/>
</dbReference>
<dbReference type="CDD" id="cd01474">
    <property type="entry name" value="vWA_ATR"/>
    <property type="match status" value="1"/>
</dbReference>
<keyword evidence="6 14" id="KW-0732">Signal</keyword>
<evidence type="ECO:0000256" key="8">
    <source>
        <dbReference type="ARBA" id="ARBA00023136"/>
    </source>
</evidence>
<proteinExistence type="inferred from homology"/>
<dbReference type="GeneID" id="105894594"/>
<evidence type="ECO:0000256" key="13">
    <source>
        <dbReference type="SAM" id="Phobius"/>
    </source>
</evidence>
<dbReference type="Proteomes" id="UP000515152">
    <property type="component" value="Chromosome 12"/>
</dbReference>
<accession>A0A8M1KSD2</accession>
<dbReference type="PROSITE" id="PS50234">
    <property type="entry name" value="VWFA"/>
    <property type="match status" value="1"/>
</dbReference>
<dbReference type="RefSeq" id="XP_042565333.1">
    <property type="nucleotide sequence ID" value="XM_042709399.1"/>
</dbReference>
<dbReference type="GO" id="GO:0046872">
    <property type="term" value="F:metal ion binding"/>
    <property type="evidence" value="ECO:0007669"/>
    <property type="project" value="UniProtKB-KW"/>
</dbReference>
<keyword evidence="9" id="KW-1015">Disulfide bond</keyword>
<evidence type="ECO:0000313" key="17">
    <source>
        <dbReference type="RefSeq" id="XP_042565333.1"/>
    </source>
</evidence>
<evidence type="ECO:0000256" key="12">
    <source>
        <dbReference type="PIRNR" id="PIRNR038023"/>
    </source>
</evidence>
<evidence type="ECO:0000256" key="5">
    <source>
        <dbReference type="ARBA" id="ARBA00022723"/>
    </source>
</evidence>
<evidence type="ECO:0000256" key="4">
    <source>
        <dbReference type="ARBA" id="ARBA00022692"/>
    </source>
</evidence>
<dbReference type="InterPro" id="IPR017360">
    <property type="entry name" value="Anthrax_toxin_rcpt"/>
</dbReference>
<dbReference type="PANTHER" id="PTHR16059">
    <property type="entry name" value="ANTHRAX TOXIN RECEPTOR"/>
    <property type="match status" value="1"/>
</dbReference>
<dbReference type="FunFam" id="3.40.50.410:FF:000024">
    <property type="entry name" value="Anthrax toxin receptor"/>
    <property type="match status" value="1"/>
</dbReference>
<dbReference type="KEGG" id="char:105894594"/>
<dbReference type="Pfam" id="PF00092">
    <property type="entry name" value="VWA"/>
    <property type="match status" value="1"/>
</dbReference>
<keyword evidence="5 12" id="KW-0479">Metal-binding</keyword>
<dbReference type="GO" id="GO:0004888">
    <property type="term" value="F:transmembrane signaling receptor activity"/>
    <property type="evidence" value="ECO:0007669"/>
    <property type="project" value="TreeGrafter"/>
</dbReference>
<dbReference type="Pfam" id="PF05586">
    <property type="entry name" value="Ant_C"/>
    <property type="match status" value="1"/>
</dbReference>
<evidence type="ECO:0000256" key="3">
    <source>
        <dbReference type="ARBA" id="ARBA00022553"/>
    </source>
</evidence>
<dbReference type="Pfam" id="PF05587">
    <property type="entry name" value="Anth_Ig"/>
    <property type="match status" value="1"/>
</dbReference>
<feature type="signal peptide" evidence="14">
    <location>
        <begin position="1"/>
        <end position="30"/>
    </location>
</feature>
<evidence type="ECO:0000256" key="7">
    <source>
        <dbReference type="ARBA" id="ARBA00022989"/>
    </source>
</evidence>
<evidence type="ECO:0000256" key="1">
    <source>
        <dbReference type="ARBA" id="ARBA00004479"/>
    </source>
</evidence>
<feature type="chain" id="PRO_5035476727" description="Anthrax toxin receptor" evidence="14">
    <location>
        <begin position="31"/>
        <end position="489"/>
    </location>
</feature>
<dbReference type="InterPro" id="IPR002035">
    <property type="entry name" value="VWF_A"/>
</dbReference>
<organism evidence="16 17">
    <name type="scientific">Clupea harengus</name>
    <name type="common">Atlantic herring</name>
    <dbReference type="NCBI Taxonomy" id="7950"/>
    <lineage>
        <taxon>Eukaryota</taxon>
        <taxon>Metazoa</taxon>
        <taxon>Chordata</taxon>
        <taxon>Craniata</taxon>
        <taxon>Vertebrata</taxon>
        <taxon>Euteleostomi</taxon>
        <taxon>Actinopterygii</taxon>
        <taxon>Neopterygii</taxon>
        <taxon>Teleostei</taxon>
        <taxon>Clupei</taxon>
        <taxon>Clupeiformes</taxon>
        <taxon>Clupeoidei</taxon>
        <taxon>Clupeidae</taxon>
        <taxon>Clupea</taxon>
    </lineage>
</organism>
<evidence type="ECO:0000313" key="16">
    <source>
        <dbReference type="Proteomes" id="UP000515152"/>
    </source>
</evidence>
<dbReference type="OrthoDB" id="10035766at2759"/>
<evidence type="ECO:0000256" key="10">
    <source>
        <dbReference type="ARBA" id="ARBA00023170"/>
    </source>
</evidence>
<reference evidence="17" key="1">
    <citation type="submission" date="2025-08" db="UniProtKB">
        <authorList>
            <consortium name="RefSeq"/>
        </authorList>
    </citation>
    <scope>IDENTIFICATION</scope>
</reference>
<dbReference type="InterPro" id="IPR008399">
    <property type="entry name" value="Anthrax_toxin_rcpt_C"/>
</dbReference>
<dbReference type="InterPro" id="IPR008400">
    <property type="entry name" value="Anthrax_toxin_rcpt_extracel"/>
</dbReference>
<evidence type="ECO:0000256" key="2">
    <source>
        <dbReference type="ARBA" id="ARBA00008095"/>
    </source>
</evidence>
<keyword evidence="10 12" id="KW-0675">Receptor</keyword>
<evidence type="ECO:0000256" key="6">
    <source>
        <dbReference type="ARBA" id="ARBA00022729"/>
    </source>
</evidence>
<comment type="subcellular location">
    <subcellularLocation>
        <location evidence="1">Membrane</location>
        <topology evidence="1">Single-pass type I membrane protein</topology>
    </subcellularLocation>
</comment>
<evidence type="ECO:0000256" key="9">
    <source>
        <dbReference type="ARBA" id="ARBA00023157"/>
    </source>
</evidence>
<gene>
    <name evidence="17" type="primary">antxr2b</name>
</gene>
<feature type="domain" description="VWFA" evidence="15">
    <location>
        <begin position="40"/>
        <end position="208"/>
    </location>
</feature>
<feature type="transmembrane region" description="Helical" evidence="13">
    <location>
        <begin position="313"/>
        <end position="335"/>
    </location>
</feature>
<dbReference type="PANTHER" id="PTHR16059:SF29">
    <property type="entry name" value="ANTHRAX TOXIN RECEPTOR"/>
    <property type="match status" value="1"/>
</dbReference>
<sequence>MRTGKLRNSVWTGIALLQLCTVLLNSFCKGEDDSCQGAFDLYFVLDRSGSVAGNWPEIYEFVEQLTNRFVSPRMRVSFIVFSSSAEVILPLTGDRAKVDRGLSELSEVIPAGETYMHEGMKKALEQMKAQTTRASSIIIALTDGKLDVYPYQLTVEEANDARLFGARVYCVGVKDFDANQLVDIADSRDQVFPVLEGFQALKSIVNSILKKSCTEIYRVEPSSVCVNESFNIVLRGNGFARGRTPEGVVCTLTVNHHTYNERPTLVQDNYILCPAPVLQEVGESIEVLISFNKGQSFISSPVTIHATTCSSGLVVLVLVLVLLLLLGLAVVWWFWPLCCTIVIKDPPPPVPPPPIPMPEPEEEPQPKTKWPMVDASYYGGRGAGGIRRMEVRWGDKGSTEEGARLEKAKNAVVTMPEEVEEPIIRKPPSRPPPTYLHHPHQQSKWYTPIKGRFDAMGALLRRQYHRVAVMRPTAEDQGRCIKFTRVQSQ</sequence>
<protein>
    <recommendedName>
        <fullName evidence="12">Anthrax toxin receptor</fullName>
    </recommendedName>
</protein>
<keyword evidence="7 13" id="KW-1133">Transmembrane helix</keyword>
<dbReference type="AlphaFoldDB" id="A0A8M1KSD2"/>
<dbReference type="PIRSF" id="PIRSF038023">
    <property type="entry name" value="Anthrax_toxin_receptor_2"/>
    <property type="match status" value="1"/>
</dbReference>
<evidence type="ECO:0000256" key="14">
    <source>
        <dbReference type="SAM" id="SignalP"/>
    </source>
</evidence>
<comment type="similarity">
    <text evidence="2 12">Belongs to the ATR family.</text>
</comment>
<keyword evidence="8 12" id="KW-0472">Membrane</keyword>
<evidence type="ECO:0000259" key="15">
    <source>
        <dbReference type="PROSITE" id="PS50234"/>
    </source>
</evidence>
<keyword evidence="11" id="KW-0325">Glycoprotein</keyword>
<keyword evidence="16" id="KW-1185">Reference proteome</keyword>